<organism evidence="6 7">
    <name type="scientific">Sedimentibacter saalensis</name>
    <dbReference type="NCBI Taxonomy" id="130788"/>
    <lineage>
        <taxon>Bacteria</taxon>
        <taxon>Bacillati</taxon>
        <taxon>Bacillota</taxon>
        <taxon>Tissierellia</taxon>
        <taxon>Sedimentibacter</taxon>
    </lineage>
</organism>
<comment type="caution">
    <text evidence="6">The sequence shown here is derived from an EMBL/GenBank/DDBJ whole genome shotgun (WGS) entry which is preliminary data.</text>
</comment>
<evidence type="ECO:0000256" key="3">
    <source>
        <dbReference type="ARBA" id="ARBA00023125"/>
    </source>
</evidence>
<sequence>MDEKDYEILLELYETKNITKVAHKLFLSQPALTKRLIRMEAELNCNLLVRSKKGVIFTPIGETIISYIKTIYKTTVEMKNHVNINKGFIGGTLNLGCSVNFSHYRLPGVLKAYTQLYPMVNINITTDQSKNLYKMLMNDEIPIAIVRGDFKWDEGKNLLFKEPMLVVCNEENKDKPLDSYPYINRSTDAGLSLELHKWLEENNLPGNTSKICLDNLICCMQMVRNGIGWCILPQICLDEFEGHTEKLCFKDGTPLERNTYVLYKNSYYELPQVQLFIKHLTDS</sequence>
<proteinExistence type="inferred from homology"/>
<evidence type="ECO:0000256" key="4">
    <source>
        <dbReference type="ARBA" id="ARBA00023163"/>
    </source>
</evidence>
<evidence type="ECO:0000256" key="2">
    <source>
        <dbReference type="ARBA" id="ARBA00023015"/>
    </source>
</evidence>
<dbReference type="InterPro" id="IPR036388">
    <property type="entry name" value="WH-like_DNA-bd_sf"/>
</dbReference>
<dbReference type="Gene3D" id="3.40.190.290">
    <property type="match status" value="1"/>
</dbReference>
<dbReference type="Proteomes" id="UP000315343">
    <property type="component" value="Unassembled WGS sequence"/>
</dbReference>
<dbReference type="PANTHER" id="PTHR30126">
    <property type="entry name" value="HTH-TYPE TRANSCRIPTIONAL REGULATOR"/>
    <property type="match status" value="1"/>
</dbReference>
<dbReference type="Pfam" id="PF00126">
    <property type="entry name" value="HTH_1"/>
    <property type="match status" value="1"/>
</dbReference>
<evidence type="ECO:0000313" key="6">
    <source>
        <dbReference type="EMBL" id="TWH82544.1"/>
    </source>
</evidence>
<keyword evidence="7" id="KW-1185">Reference proteome</keyword>
<keyword evidence="2" id="KW-0805">Transcription regulation</keyword>
<dbReference type="EMBL" id="VLKH01000002">
    <property type="protein sequence ID" value="TWH82544.1"/>
    <property type="molecule type" value="Genomic_DNA"/>
</dbReference>
<dbReference type="InterPro" id="IPR005119">
    <property type="entry name" value="LysR_subst-bd"/>
</dbReference>
<dbReference type="GO" id="GO:0000976">
    <property type="term" value="F:transcription cis-regulatory region binding"/>
    <property type="evidence" value="ECO:0007669"/>
    <property type="project" value="TreeGrafter"/>
</dbReference>
<dbReference type="GO" id="GO:0003700">
    <property type="term" value="F:DNA-binding transcription factor activity"/>
    <property type="evidence" value="ECO:0007669"/>
    <property type="project" value="InterPro"/>
</dbReference>
<dbReference type="InterPro" id="IPR000847">
    <property type="entry name" value="LysR_HTH_N"/>
</dbReference>
<feature type="domain" description="HTH lysR-type" evidence="5">
    <location>
        <begin position="1"/>
        <end position="58"/>
    </location>
</feature>
<evidence type="ECO:0000256" key="1">
    <source>
        <dbReference type="ARBA" id="ARBA00009437"/>
    </source>
</evidence>
<dbReference type="PROSITE" id="PS50931">
    <property type="entry name" value="HTH_LYSR"/>
    <property type="match status" value="1"/>
</dbReference>
<name>A0A562JI86_9FIRM</name>
<dbReference type="RefSeq" id="WP_145080369.1">
    <property type="nucleotide sequence ID" value="NZ_DAMBUX010000016.1"/>
</dbReference>
<dbReference type="AlphaFoldDB" id="A0A562JI86"/>
<evidence type="ECO:0000259" key="5">
    <source>
        <dbReference type="PROSITE" id="PS50931"/>
    </source>
</evidence>
<protein>
    <submittedName>
        <fullName evidence="6">DNA-binding transcriptional LysR family regulator</fullName>
    </submittedName>
</protein>
<accession>A0A562JI86</accession>
<comment type="similarity">
    <text evidence="1">Belongs to the LysR transcriptional regulatory family.</text>
</comment>
<dbReference type="InterPro" id="IPR036390">
    <property type="entry name" value="WH_DNA-bd_sf"/>
</dbReference>
<keyword evidence="4" id="KW-0804">Transcription</keyword>
<dbReference type="Gene3D" id="1.10.10.10">
    <property type="entry name" value="Winged helix-like DNA-binding domain superfamily/Winged helix DNA-binding domain"/>
    <property type="match status" value="1"/>
</dbReference>
<dbReference type="PANTHER" id="PTHR30126:SF78">
    <property type="entry name" value="HTH LYSR-TYPE DOMAIN-CONTAINING PROTEIN"/>
    <property type="match status" value="1"/>
</dbReference>
<reference evidence="6 7" key="1">
    <citation type="submission" date="2019-07" db="EMBL/GenBank/DDBJ databases">
        <title>Genomic Encyclopedia of Type Strains, Phase I: the one thousand microbial genomes (KMG-I) project.</title>
        <authorList>
            <person name="Kyrpides N."/>
        </authorList>
    </citation>
    <scope>NUCLEOTIDE SEQUENCE [LARGE SCALE GENOMIC DNA]</scope>
    <source>
        <strain evidence="6 7">DSM 13558</strain>
    </source>
</reference>
<dbReference type="Pfam" id="PF03466">
    <property type="entry name" value="LysR_substrate"/>
    <property type="match status" value="1"/>
</dbReference>
<dbReference type="SUPFAM" id="SSF46785">
    <property type="entry name" value="Winged helix' DNA-binding domain"/>
    <property type="match status" value="1"/>
</dbReference>
<dbReference type="OrthoDB" id="119203at2"/>
<evidence type="ECO:0000313" key="7">
    <source>
        <dbReference type="Proteomes" id="UP000315343"/>
    </source>
</evidence>
<keyword evidence="3 6" id="KW-0238">DNA-binding</keyword>
<dbReference type="CDD" id="cd05466">
    <property type="entry name" value="PBP2_LTTR_substrate"/>
    <property type="match status" value="1"/>
</dbReference>
<dbReference type="SUPFAM" id="SSF53850">
    <property type="entry name" value="Periplasmic binding protein-like II"/>
    <property type="match status" value="1"/>
</dbReference>
<gene>
    <name evidence="6" type="ORF">LY60_00845</name>
</gene>